<accession>A0A2U1MV93</accession>
<dbReference type="EMBL" id="PKPP01004277">
    <property type="protein sequence ID" value="PWA65160.1"/>
    <property type="molecule type" value="Genomic_DNA"/>
</dbReference>
<dbReference type="SUPFAM" id="SSF51735">
    <property type="entry name" value="NAD(P)-binding Rossmann-fold domains"/>
    <property type="match status" value="1"/>
</dbReference>
<dbReference type="InterPro" id="IPR036291">
    <property type="entry name" value="NAD(P)-bd_dom_sf"/>
</dbReference>
<evidence type="ECO:0000313" key="2">
    <source>
        <dbReference type="EMBL" id="PWA65160.1"/>
    </source>
</evidence>
<evidence type="ECO:0000259" key="1">
    <source>
        <dbReference type="Pfam" id="PF01370"/>
    </source>
</evidence>
<keyword evidence="3" id="KW-1185">Reference proteome</keyword>
<dbReference type="Gene3D" id="3.40.50.720">
    <property type="entry name" value="NAD(P)-binding Rossmann-like Domain"/>
    <property type="match status" value="1"/>
</dbReference>
<dbReference type="OrthoDB" id="9402762at2759"/>
<protein>
    <recommendedName>
        <fullName evidence="1">NAD-dependent epimerase/dehydratase domain-containing protein</fullName>
    </recommendedName>
</protein>
<feature type="domain" description="NAD-dependent epimerase/dehydratase" evidence="1">
    <location>
        <begin position="36"/>
        <end position="76"/>
    </location>
</feature>
<dbReference type="STRING" id="35608.A0A2U1MV93"/>
<evidence type="ECO:0000313" key="3">
    <source>
        <dbReference type="Proteomes" id="UP000245207"/>
    </source>
</evidence>
<reference evidence="2 3" key="1">
    <citation type="journal article" date="2018" name="Mol. Plant">
        <title>The genome of Artemisia annua provides insight into the evolution of Asteraceae family and artemisinin biosynthesis.</title>
        <authorList>
            <person name="Shen Q."/>
            <person name="Zhang L."/>
            <person name="Liao Z."/>
            <person name="Wang S."/>
            <person name="Yan T."/>
            <person name="Shi P."/>
            <person name="Liu M."/>
            <person name="Fu X."/>
            <person name="Pan Q."/>
            <person name="Wang Y."/>
            <person name="Lv Z."/>
            <person name="Lu X."/>
            <person name="Zhang F."/>
            <person name="Jiang W."/>
            <person name="Ma Y."/>
            <person name="Chen M."/>
            <person name="Hao X."/>
            <person name="Li L."/>
            <person name="Tang Y."/>
            <person name="Lv G."/>
            <person name="Zhou Y."/>
            <person name="Sun X."/>
            <person name="Brodelius P.E."/>
            <person name="Rose J.K.C."/>
            <person name="Tang K."/>
        </authorList>
    </citation>
    <scope>NUCLEOTIDE SEQUENCE [LARGE SCALE GENOMIC DNA]</scope>
    <source>
        <strain evidence="3">cv. Huhao1</strain>
        <tissue evidence="2">Leaf</tissue>
    </source>
</reference>
<dbReference type="AlphaFoldDB" id="A0A2U1MV93"/>
<organism evidence="2 3">
    <name type="scientific">Artemisia annua</name>
    <name type="common">Sweet wormwood</name>
    <dbReference type="NCBI Taxonomy" id="35608"/>
    <lineage>
        <taxon>Eukaryota</taxon>
        <taxon>Viridiplantae</taxon>
        <taxon>Streptophyta</taxon>
        <taxon>Embryophyta</taxon>
        <taxon>Tracheophyta</taxon>
        <taxon>Spermatophyta</taxon>
        <taxon>Magnoliopsida</taxon>
        <taxon>eudicotyledons</taxon>
        <taxon>Gunneridae</taxon>
        <taxon>Pentapetalae</taxon>
        <taxon>asterids</taxon>
        <taxon>campanulids</taxon>
        <taxon>Asterales</taxon>
        <taxon>Asteraceae</taxon>
        <taxon>Asteroideae</taxon>
        <taxon>Anthemideae</taxon>
        <taxon>Artemisiinae</taxon>
        <taxon>Artemisia</taxon>
    </lineage>
</organism>
<dbReference type="Pfam" id="PF01370">
    <property type="entry name" value="Epimerase"/>
    <property type="match status" value="1"/>
</dbReference>
<comment type="caution">
    <text evidence="2">The sequence shown here is derived from an EMBL/GenBank/DDBJ whole genome shotgun (WGS) entry which is preliminary data.</text>
</comment>
<proteinExistence type="predicted"/>
<dbReference type="Proteomes" id="UP000245207">
    <property type="component" value="Unassembled WGS sequence"/>
</dbReference>
<sequence>MAQWFQIYGGESVMLKVPGSNPGFRYHVSPYLHLNFGVRLVFSSSATVYGQPKKITRVEDFERKAMNPYGHAKVVSWKLIPFTSDVTATMDTC</sequence>
<gene>
    <name evidence="2" type="ORF">CTI12_AA339660</name>
</gene>
<dbReference type="InterPro" id="IPR001509">
    <property type="entry name" value="Epimerase_deHydtase"/>
</dbReference>
<name>A0A2U1MV93_ARTAN</name>